<reference evidence="5 6" key="1">
    <citation type="submission" date="2019-12" db="EMBL/GenBank/DDBJ databases">
        <authorList>
            <person name="Kim Y.S."/>
        </authorList>
    </citation>
    <scope>NUCLEOTIDE SEQUENCE [LARGE SCALE GENOMIC DNA]</scope>
    <source>
        <strain evidence="5 6">MMS17-SY077</strain>
    </source>
</reference>
<evidence type="ECO:0000256" key="3">
    <source>
        <dbReference type="ARBA" id="ARBA00023163"/>
    </source>
</evidence>
<evidence type="ECO:0000313" key="5">
    <source>
        <dbReference type="EMBL" id="MWB98542.1"/>
    </source>
</evidence>
<dbReference type="InterPro" id="IPR028082">
    <property type="entry name" value="Peripla_BP_I"/>
</dbReference>
<keyword evidence="3" id="KW-0804">Transcription</keyword>
<dbReference type="PANTHER" id="PTHR30146:SF109">
    <property type="entry name" value="HTH-TYPE TRANSCRIPTIONAL REGULATOR GALS"/>
    <property type="match status" value="1"/>
</dbReference>
<accession>A0A6I4NZ98</accession>
<evidence type="ECO:0000256" key="1">
    <source>
        <dbReference type="ARBA" id="ARBA00023015"/>
    </source>
</evidence>
<dbReference type="EMBL" id="WSTA01000029">
    <property type="protein sequence ID" value="MWB98542.1"/>
    <property type="molecule type" value="Genomic_DNA"/>
</dbReference>
<dbReference type="Pfam" id="PF13377">
    <property type="entry name" value="Peripla_BP_3"/>
    <property type="match status" value="1"/>
</dbReference>
<dbReference type="InterPro" id="IPR010982">
    <property type="entry name" value="Lambda_DNA-bd_dom_sf"/>
</dbReference>
<dbReference type="Gene3D" id="3.40.50.2300">
    <property type="match status" value="2"/>
</dbReference>
<dbReference type="PANTHER" id="PTHR30146">
    <property type="entry name" value="LACI-RELATED TRANSCRIPTIONAL REPRESSOR"/>
    <property type="match status" value="1"/>
</dbReference>
<dbReference type="GO" id="GO:0000976">
    <property type="term" value="F:transcription cis-regulatory region binding"/>
    <property type="evidence" value="ECO:0007669"/>
    <property type="project" value="TreeGrafter"/>
</dbReference>
<dbReference type="InterPro" id="IPR046335">
    <property type="entry name" value="LacI/GalR-like_sensor"/>
</dbReference>
<dbReference type="PRINTS" id="PR00036">
    <property type="entry name" value="HTHLACI"/>
</dbReference>
<dbReference type="RefSeq" id="WP_160423969.1">
    <property type="nucleotide sequence ID" value="NZ_WSTA01000029.1"/>
</dbReference>
<dbReference type="Proteomes" id="UP000438182">
    <property type="component" value="Unassembled WGS sequence"/>
</dbReference>
<keyword evidence="1" id="KW-0805">Transcription regulation</keyword>
<dbReference type="GO" id="GO:0003700">
    <property type="term" value="F:DNA-binding transcription factor activity"/>
    <property type="evidence" value="ECO:0007669"/>
    <property type="project" value="TreeGrafter"/>
</dbReference>
<keyword evidence="6" id="KW-1185">Reference proteome</keyword>
<dbReference type="Pfam" id="PF00356">
    <property type="entry name" value="LacI"/>
    <property type="match status" value="1"/>
</dbReference>
<feature type="domain" description="HTH lacI-type" evidence="4">
    <location>
        <begin position="9"/>
        <end position="63"/>
    </location>
</feature>
<dbReference type="AlphaFoldDB" id="A0A6I4NZ98"/>
<dbReference type="Gene3D" id="1.10.260.40">
    <property type="entry name" value="lambda repressor-like DNA-binding domains"/>
    <property type="match status" value="1"/>
</dbReference>
<dbReference type="PROSITE" id="PS00356">
    <property type="entry name" value="HTH_LACI_1"/>
    <property type="match status" value="1"/>
</dbReference>
<sequence length="341" mass="35688">MTEDKTRGATIFDVARLAGVSHQTVSRVLNNLPNVRPATRQRVEQAIAQLRYVPSQAARALVTRRSRMLGLIVMGAPGQAPASTALHFNEAARDARYAVIQASMARADPAEVRAAAELLVQQSVEAVVVIAQQRAALDALAGLELGVPLVAIASEDRGIAARVGSDQFGGARAAVEHLIALGHTRVRHVAGPPDSMDAAERLRGWFQTIADRGLPASEPIIGDWSPASGHAAAAVIAADPQASAVFVANDLMALGLMHGLRERGIAVPGDVSVVGFDDLAETAYFDPPLTTVRQDFAVLGRNALTTALAVLGDEEAVVPTPAPTVLVERESTAARVGSPVE</sequence>
<evidence type="ECO:0000313" key="6">
    <source>
        <dbReference type="Proteomes" id="UP000438182"/>
    </source>
</evidence>
<comment type="caution">
    <text evidence="5">The sequence shown here is derived from an EMBL/GenBank/DDBJ whole genome shotgun (WGS) entry which is preliminary data.</text>
</comment>
<dbReference type="SUPFAM" id="SSF53822">
    <property type="entry name" value="Periplasmic binding protein-like I"/>
    <property type="match status" value="1"/>
</dbReference>
<dbReference type="SUPFAM" id="SSF47413">
    <property type="entry name" value="lambda repressor-like DNA-binding domains"/>
    <property type="match status" value="1"/>
</dbReference>
<proteinExistence type="predicted"/>
<evidence type="ECO:0000259" key="4">
    <source>
        <dbReference type="PROSITE" id="PS50932"/>
    </source>
</evidence>
<dbReference type="CDD" id="cd01392">
    <property type="entry name" value="HTH_LacI"/>
    <property type="match status" value="1"/>
</dbReference>
<evidence type="ECO:0000256" key="2">
    <source>
        <dbReference type="ARBA" id="ARBA00023125"/>
    </source>
</evidence>
<name>A0A6I4NZ98_9MICO</name>
<keyword evidence="2 5" id="KW-0238">DNA-binding</keyword>
<gene>
    <name evidence="5" type="ORF">GB864_08275</name>
</gene>
<organism evidence="5 6">
    <name type="scientific">Agromyces seonyuensis</name>
    <dbReference type="NCBI Taxonomy" id="2662446"/>
    <lineage>
        <taxon>Bacteria</taxon>
        <taxon>Bacillati</taxon>
        <taxon>Actinomycetota</taxon>
        <taxon>Actinomycetes</taxon>
        <taxon>Micrococcales</taxon>
        <taxon>Microbacteriaceae</taxon>
        <taxon>Agromyces</taxon>
    </lineage>
</organism>
<dbReference type="SMART" id="SM00354">
    <property type="entry name" value="HTH_LACI"/>
    <property type="match status" value="1"/>
</dbReference>
<dbReference type="InterPro" id="IPR000843">
    <property type="entry name" value="HTH_LacI"/>
</dbReference>
<dbReference type="CDD" id="cd01574">
    <property type="entry name" value="PBP1_LacI"/>
    <property type="match status" value="1"/>
</dbReference>
<protein>
    <submittedName>
        <fullName evidence="5">LacI family DNA-binding transcriptional regulator</fullName>
    </submittedName>
</protein>
<dbReference type="PROSITE" id="PS50932">
    <property type="entry name" value="HTH_LACI_2"/>
    <property type="match status" value="1"/>
</dbReference>